<proteinExistence type="predicted"/>
<protein>
    <recommendedName>
        <fullName evidence="3">DUF86 domain-containing protein</fullName>
    </recommendedName>
</protein>
<organism evidence="1 2">
    <name type="scientific">Endozoicomonas gorgoniicola</name>
    <dbReference type="NCBI Taxonomy" id="1234144"/>
    <lineage>
        <taxon>Bacteria</taxon>
        <taxon>Pseudomonadati</taxon>
        <taxon>Pseudomonadota</taxon>
        <taxon>Gammaproteobacteria</taxon>
        <taxon>Oceanospirillales</taxon>
        <taxon>Endozoicomonadaceae</taxon>
        <taxon>Endozoicomonas</taxon>
    </lineage>
</organism>
<dbReference type="EMBL" id="JAPFCC010000001">
    <property type="protein sequence ID" value="MCW7553154.1"/>
    <property type="molecule type" value="Genomic_DNA"/>
</dbReference>
<gene>
    <name evidence="1" type="ORF">NX722_11000</name>
</gene>
<accession>A0ABT3MVX7</accession>
<dbReference type="Proteomes" id="UP001209854">
    <property type="component" value="Unassembled WGS sequence"/>
</dbReference>
<name>A0ABT3MVX7_9GAMM</name>
<evidence type="ECO:0008006" key="3">
    <source>
        <dbReference type="Google" id="ProtNLM"/>
    </source>
</evidence>
<keyword evidence="2" id="KW-1185">Reference proteome</keyword>
<reference evidence="1 2" key="1">
    <citation type="submission" date="2022-10" db="EMBL/GenBank/DDBJ databases">
        <title>High-quality genome sequences of two octocoral-associated bacteria, Endozoicomonas euniceicola EF212 and Endozoicomonas gorgoniicola PS125.</title>
        <authorList>
            <person name="Chiou Y.-J."/>
            <person name="Chen Y.-H."/>
        </authorList>
    </citation>
    <scope>NUCLEOTIDE SEQUENCE [LARGE SCALE GENOMIC DNA]</scope>
    <source>
        <strain evidence="1 2">PS125</strain>
    </source>
</reference>
<dbReference type="Gene3D" id="1.20.120.330">
    <property type="entry name" value="Nucleotidyltransferases domain 2"/>
    <property type="match status" value="1"/>
</dbReference>
<dbReference type="SUPFAM" id="SSF81593">
    <property type="entry name" value="Nucleotidyltransferase substrate binding subunit/domain"/>
    <property type="match status" value="1"/>
</dbReference>
<comment type="caution">
    <text evidence="1">The sequence shown here is derived from an EMBL/GenBank/DDBJ whole genome shotgun (WGS) entry which is preliminary data.</text>
</comment>
<evidence type="ECO:0000313" key="2">
    <source>
        <dbReference type="Proteomes" id="UP001209854"/>
    </source>
</evidence>
<sequence>MKQARPMAHQTTQQFTQQSTQQKAGRTLWICDRHALRLRWVMAEIENLFPLSGSQFDNLAPAEVAYLDQFSTRFGKLQDAMGAKLFPQALELVKEQGSLQTFIDKLNRLEKIGAIDSAEQWLILRELRNAFAHDYPEDSELNAATLNRAVPLAEQLLDVYEKIKAFALRYGAVLPD</sequence>
<evidence type="ECO:0000313" key="1">
    <source>
        <dbReference type="EMBL" id="MCW7553154.1"/>
    </source>
</evidence>
<dbReference type="RefSeq" id="WP_262568014.1">
    <property type="nucleotide sequence ID" value="NZ_JAPFCC010000001.1"/>
</dbReference>